<dbReference type="EMBL" id="CP001277">
    <property type="protein sequence ID" value="ACQ68080.1"/>
    <property type="molecule type" value="Genomic_DNA"/>
</dbReference>
<dbReference type="GeneID" id="66261112"/>
<name>C4K687_HAMD5</name>
<dbReference type="Proteomes" id="UP000002334">
    <property type="component" value="Chromosome"/>
</dbReference>
<dbReference type="HOGENOM" id="CLU_2180189_0_0_6"/>
<evidence type="ECO:0000313" key="2">
    <source>
        <dbReference type="Proteomes" id="UP000002334"/>
    </source>
</evidence>
<dbReference type="RefSeq" id="WP_015873855.1">
    <property type="nucleotide sequence ID" value="NC_012751.1"/>
</dbReference>
<proteinExistence type="predicted"/>
<dbReference type="KEGG" id="hde:HDEF_1454"/>
<accession>C4K687</accession>
<dbReference type="AlphaFoldDB" id="C4K687"/>
<reference evidence="1 2" key="1">
    <citation type="journal article" date="2009" name="Proc. Natl. Acad. Sci. U.S.A.">
        <title>Hamiltonella defensa, genome evolution of protective bacterial endosymbiont from pathogenic ancestors.</title>
        <authorList>
            <person name="Degnan P.H."/>
            <person name="Yu Y."/>
            <person name="Sisneros N."/>
            <person name="Wing R.A."/>
            <person name="Moran N.A."/>
        </authorList>
    </citation>
    <scope>NUCLEOTIDE SEQUENCE [LARGE SCALE GENOMIC DNA]</scope>
    <source>
        <strain evidence="2">5AT</strain>
    </source>
</reference>
<dbReference type="STRING" id="572265.HDEF_1454"/>
<gene>
    <name evidence="1" type="ordered locus">HDEF_1454</name>
</gene>
<organism evidence="1 2">
    <name type="scientific">Hamiltonella defensa subsp. Acyrthosiphon pisum (strain 5AT)</name>
    <dbReference type="NCBI Taxonomy" id="572265"/>
    <lineage>
        <taxon>Bacteria</taxon>
        <taxon>Pseudomonadati</taxon>
        <taxon>Pseudomonadota</taxon>
        <taxon>Gammaproteobacteria</taxon>
        <taxon>Enterobacterales</taxon>
        <taxon>Enterobacteriaceae</taxon>
        <taxon>aphid secondary symbionts</taxon>
        <taxon>Candidatus Williamhamiltonella</taxon>
    </lineage>
</organism>
<sequence length="109" mass="12701">MKENNKPDYEALGRCVFLNNEIHARIASLREPVSHLHELGFTPHYLDSNKPKLSINQKVIDAVEELARETRDIYSEIYHLAREYNKWAALARQESITIKVYSDSSEQDK</sequence>
<protein>
    <submittedName>
        <fullName evidence="1">Uncharacterized protein</fullName>
    </submittedName>
</protein>
<keyword evidence="2" id="KW-1185">Reference proteome</keyword>
<evidence type="ECO:0000313" key="1">
    <source>
        <dbReference type="EMBL" id="ACQ68080.1"/>
    </source>
</evidence>